<dbReference type="Proteomes" id="UP001623290">
    <property type="component" value="Chromosome"/>
</dbReference>
<sequence>MRAIRYSDTRAEFLTFFEKGHFVKALHFLQDLAALHGDTPEYILDLAETFWQLGEEGKALELLRILVERFPKFSAGWFILGQRLMNYGATEEGRMCFSQALEIEPQSVVLRATIGQIDPVSPNSAQARYLKKSLQTDLPASVKSEVLQALARAEECYGSPAKAFGYWKQMNRLIKGEFDVDQLARYVDLLDEIAADLPSADPACQMPKVVFICGMPRSGTTITETLLAQHPDTFAMGEHLCLCGPALLSGLPDFSHTDVARLEKLRKLDRPMVEQLRWHFLGSLPKHTPAGKVLVTKMPADAFSLWVARAVLPDLRILHMERHPMDVGLSNFKLHFTTLAPYHAHLDKIGGVMRQTWRMRDINKRIFGDRMRVQSYRALVEDREAQMAEILSFAGLSAASDTPATTEEVRSVRTASVMQVREGVNTKGLDKWRIYERQLAPLLQALGGQAAVADWEAQDRVRSFRLP</sequence>
<dbReference type="PANTHER" id="PTHR12788:SF10">
    <property type="entry name" value="PROTEIN-TYROSINE SULFOTRANSFERASE"/>
    <property type="match status" value="1"/>
</dbReference>
<dbReference type="InterPro" id="IPR019734">
    <property type="entry name" value="TPR_rpt"/>
</dbReference>
<feature type="repeat" description="TPR" evidence="2">
    <location>
        <begin position="74"/>
        <end position="107"/>
    </location>
</feature>
<evidence type="ECO:0000313" key="4">
    <source>
        <dbReference type="Proteomes" id="UP001623290"/>
    </source>
</evidence>
<dbReference type="EMBL" id="CP135443">
    <property type="protein sequence ID" value="WRY33657.1"/>
    <property type="molecule type" value="Genomic_DNA"/>
</dbReference>
<dbReference type="InterPro" id="IPR011990">
    <property type="entry name" value="TPR-like_helical_dom_sf"/>
</dbReference>
<dbReference type="Gene3D" id="3.40.50.300">
    <property type="entry name" value="P-loop containing nucleotide triphosphate hydrolases"/>
    <property type="match status" value="1"/>
</dbReference>
<evidence type="ECO:0000256" key="1">
    <source>
        <dbReference type="ARBA" id="ARBA00022679"/>
    </source>
</evidence>
<keyword evidence="1" id="KW-0808">Transferase</keyword>
<evidence type="ECO:0000256" key="2">
    <source>
        <dbReference type="PROSITE-ProRule" id="PRU00339"/>
    </source>
</evidence>
<name>A0ABZ1E0A0_9RHOB</name>
<reference evidence="3 4" key="1">
    <citation type="submission" date="2023-09" db="EMBL/GenBank/DDBJ databases">
        <title>Thioclava shenzhenensis sp. nov., a multidrug resistant bacteria-antagonizing species isolated from coastal seawater.</title>
        <authorList>
            <person name="Long M."/>
        </authorList>
    </citation>
    <scope>NUCLEOTIDE SEQUENCE [LARGE SCALE GENOMIC DNA]</scope>
    <source>
        <strain evidence="3 4">FTW29</strain>
    </source>
</reference>
<organism evidence="3 4">
    <name type="scientific">Thioclava litoralis</name>
    <dbReference type="NCBI Taxonomy" id="3076557"/>
    <lineage>
        <taxon>Bacteria</taxon>
        <taxon>Pseudomonadati</taxon>
        <taxon>Pseudomonadota</taxon>
        <taxon>Alphaproteobacteria</taxon>
        <taxon>Rhodobacterales</taxon>
        <taxon>Paracoccaceae</taxon>
        <taxon>Thioclava</taxon>
    </lineage>
</organism>
<keyword evidence="4" id="KW-1185">Reference proteome</keyword>
<protein>
    <submittedName>
        <fullName evidence="3">Sulfotransferase</fullName>
    </submittedName>
</protein>
<dbReference type="PROSITE" id="PS50005">
    <property type="entry name" value="TPR"/>
    <property type="match status" value="1"/>
</dbReference>
<proteinExistence type="predicted"/>
<dbReference type="PANTHER" id="PTHR12788">
    <property type="entry name" value="PROTEIN-TYROSINE SULFOTRANSFERASE 2"/>
    <property type="match status" value="1"/>
</dbReference>
<evidence type="ECO:0000313" key="3">
    <source>
        <dbReference type="EMBL" id="WRY33657.1"/>
    </source>
</evidence>
<dbReference type="SUPFAM" id="SSF48452">
    <property type="entry name" value="TPR-like"/>
    <property type="match status" value="1"/>
</dbReference>
<gene>
    <name evidence="3" type="ORF">RPE78_13415</name>
</gene>
<dbReference type="Gene3D" id="1.25.40.10">
    <property type="entry name" value="Tetratricopeptide repeat domain"/>
    <property type="match status" value="1"/>
</dbReference>
<dbReference type="InterPro" id="IPR026634">
    <property type="entry name" value="TPST-like"/>
</dbReference>
<keyword evidence="2" id="KW-0802">TPR repeat</keyword>
<dbReference type="RefSeq" id="WP_406720839.1">
    <property type="nucleotide sequence ID" value="NZ_CP135443.1"/>
</dbReference>
<accession>A0ABZ1E0A0</accession>
<dbReference type="SUPFAM" id="SSF52540">
    <property type="entry name" value="P-loop containing nucleoside triphosphate hydrolases"/>
    <property type="match status" value="1"/>
</dbReference>
<dbReference type="InterPro" id="IPR027417">
    <property type="entry name" value="P-loop_NTPase"/>
</dbReference>
<dbReference type="Pfam" id="PF13469">
    <property type="entry name" value="Sulfotransfer_3"/>
    <property type="match status" value="1"/>
</dbReference>